<keyword evidence="1" id="KW-0808">Transferase</keyword>
<reference evidence="1 2" key="1">
    <citation type="journal article" date="2018" name="PLoS Genet.">
        <title>Population sequencing reveals clonal diversity and ancestral inbreeding in the grapevine cultivar Chardonnay.</title>
        <authorList>
            <person name="Roach M.J."/>
            <person name="Johnson D.L."/>
            <person name="Bohlmann J."/>
            <person name="van Vuuren H.J."/>
            <person name="Jones S.J."/>
            <person name="Pretorius I.S."/>
            <person name="Schmidt S.A."/>
            <person name="Borneman A.R."/>
        </authorList>
    </citation>
    <scope>NUCLEOTIDE SEQUENCE [LARGE SCALE GENOMIC DNA]</scope>
    <source>
        <strain evidence="2">cv. Chardonnay</strain>
        <tissue evidence="1">Leaf</tissue>
    </source>
</reference>
<evidence type="ECO:0000313" key="2">
    <source>
        <dbReference type="Proteomes" id="UP000288805"/>
    </source>
</evidence>
<keyword evidence="1" id="KW-0430">Lectin</keyword>
<sequence>MGEQPTCYCKIRCLEYRKLLLEIVGGCRNLDMTFDEEDFFNPGWAFKEMSNGTTRKVADKRLEGAMEEEELEEH</sequence>
<dbReference type="GO" id="GO:0030246">
    <property type="term" value="F:carbohydrate binding"/>
    <property type="evidence" value="ECO:0007669"/>
    <property type="project" value="UniProtKB-KW"/>
</dbReference>
<name>A0A438ICZ4_VITVI</name>
<proteinExistence type="predicted"/>
<comment type="caution">
    <text evidence="1">The sequence shown here is derived from an EMBL/GenBank/DDBJ whole genome shotgun (WGS) entry which is preliminary data.</text>
</comment>
<dbReference type="AlphaFoldDB" id="A0A438ICZ4"/>
<keyword evidence="1" id="KW-0418">Kinase</keyword>
<dbReference type="Proteomes" id="UP000288805">
    <property type="component" value="Unassembled WGS sequence"/>
</dbReference>
<evidence type="ECO:0000313" key="1">
    <source>
        <dbReference type="EMBL" id="RVW94595.1"/>
    </source>
</evidence>
<accession>A0A438ICZ4</accession>
<keyword evidence="1" id="KW-0675">Receptor</keyword>
<protein>
    <submittedName>
        <fullName evidence="1">G-type lectin S-receptor-like serine/threonine-protein kinase</fullName>
    </submittedName>
</protein>
<dbReference type="EMBL" id="QGNW01000120">
    <property type="protein sequence ID" value="RVW94595.1"/>
    <property type="molecule type" value="Genomic_DNA"/>
</dbReference>
<organism evidence="1 2">
    <name type="scientific">Vitis vinifera</name>
    <name type="common">Grape</name>
    <dbReference type="NCBI Taxonomy" id="29760"/>
    <lineage>
        <taxon>Eukaryota</taxon>
        <taxon>Viridiplantae</taxon>
        <taxon>Streptophyta</taxon>
        <taxon>Embryophyta</taxon>
        <taxon>Tracheophyta</taxon>
        <taxon>Spermatophyta</taxon>
        <taxon>Magnoliopsida</taxon>
        <taxon>eudicotyledons</taxon>
        <taxon>Gunneridae</taxon>
        <taxon>Pentapetalae</taxon>
        <taxon>rosids</taxon>
        <taxon>Vitales</taxon>
        <taxon>Vitaceae</taxon>
        <taxon>Viteae</taxon>
        <taxon>Vitis</taxon>
    </lineage>
</organism>
<dbReference type="GO" id="GO:0016301">
    <property type="term" value="F:kinase activity"/>
    <property type="evidence" value="ECO:0007669"/>
    <property type="project" value="UniProtKB-KW"/>
</dbReference>
<gene>
    <name evidence="1" type="primary">VvCHDp000485_3</name>
    <name evidence="1" type="ORF">CK203_030840</name>
</gene>